<dbReference type="SUPFAM" id="SSF47459">
    <property type="entry name" value="HLH, helix-loop-helix DNA-binding domain"/>
    <property type="match status" value="1"/>
</dbReference>
<dbReference type="InterPro" id="IPR045843">
    <property type="entry name" value="IND-like"/>
</dbReference>
<evidence type="ECO:0000256" key="5">
    <source>
        <dbReference type="ARBA" id="ARBA00023242"/>
    </source>
</evidence>
<dbReference type="Proteomes" id="UP000734854">
    <property type="component" value="Unassembled WGS sequence"/>
</dbReference>
<dbReference type="InterPro" id="IPR045239">
    <property type="entry name" value="bHLH95_bHLH"/>
</dbReference>
<feature type="compositionally biased region" description="Basic and acidic residues" evidence="6">
    <location>
        <begin position="470"/>
        <end position="480"/>
    </location>
</feature>
<accession>A0A8J5GZW3</accession>
<comment type="subcellular location">
    <subcellularLocation>
        <location evidence="1">Nucleus</location>
    </subcellularLocation>
</comment>
<comment type="similarity">
    <text evidence="2">Belongs to the bHLH protein family.</text>
</comment>
<dbReference type="GO" id="GO:0000978">
    <property type="term" value="F:RNA polymerase II cis-regulatory region sequence-specific DNA binding"/>
    <property type="evidence" value="ECO:0007669"/>
    <property type="project" value="TreeGrafter"/>
</dbReference>
<keyword evidence="8" id="KW-1185">Reference proteome</keyword>
<comment type="caution">
    <text evidence="7">The sequence shown here is derived from an EMBL/GenBank/DDBJ whole genome shotgun (WGS) entry which is preliminary data.</text>
</comment>
<evidence type="ECO:0008006" key="9">
    <source>
        <dbReference type="Google" id="ProtNLM"/>
    </source>
</evidence>
<proteinExistence type="inferred from homology"/>
<dbReference type="PANTHER" id="PTHR16223">
    <property type="entry name" value="TRANSCRIPTION FACTOR BHLH83-RELATED"/>
    <property type="match status" value="1"/>
</dbReference>
<feature type="region of interest" description="Disordered" evidence="6">
    <location>
        <begin position="252"/>
        <end position="283"/>
    </location>
</feature>
<dbReference type="InterPro" id="IPR036638">
    <property type="entry name" value="HLH_DNA-bd_sf"/>
</dbReference>
<evidence type="ECO:0000256" key="4">
    <source>
        <dbReference type="ARBA" id="ARBA00023163"/>
    </source>
</evidence>
<dbReference type="AlphaFoldDB" id="A0A8J5GZW3"/>
<protein>
    <recommendedName>
        <fullName evidence="9">BHLH domain-containing protein</fullName>
    </recommendedName>
</protein>
<keyword evidence="5" id="KW-0539">Nucleus</keyword>
<organism evidence="7 8">
    <name type="scientific">Zingiber officinale</name>
    <name type="common">Ginger</name>
    <name type="synonym">Amomum zingiber</name>
    <dbReference type="NCBI Taxonomy" id="94328"/>
    <lineage>
        <taxon>Eukaryota</taxon>
        <taxon>Viridiplantae</taxon>
        <taxon>Streptophyta</taxon>
        <taxon>Embryophyta</taxon>
        <taxon>Tracheophyta</taxon>
        <taxon>Spermatophyta</taxon>
        <taxon>Magnoliopsida</taxon>
        <taxon>Liliopsida</taxon>
        <taxon>Zingiberales</taxon>
        <taxon>Zingiberaceae</taxon>
        <taxon>Zingiber</taxon>
    </lineage>
</organism>
<sequence>MHANIIMAHGAPLLSPSTRAPTTNWWENMRPNPFPWPPQSPPPIHHLPSSSYDETSISNPTASRCTVLSLDSCSGDEPEDNHHMWSHLLLNGEAPNSQDDAESFMEVLSSKKFSADQFEPTTCHTLMHPSSQFNFLEIQLNSYKNNNISNHIQEHHLAPSMTNSYMQSDTSHVKHKLNYPVSQLFPSNLLLGESTTSESVLDHPCFSQRNLSDQMSFGGCLNKLDAMELRTSEPFFKGSDLGAETKQGYQNLSMRGNGRCAGTNQGKRKRYEDSSEMHFKKTKNDSQMISSNKLLVPKAKMAEKISALQQLVSPFGKTDQASVLMETINCITILQKQVQLLSDPYLKSTVSKERNSWGETERKEKAEAKYDLRSKGLCLVPVASIPQVHRESIRPDYWMPTLRGCFLHRCDVTSMAVSEDGVILIGCYLSIGEGGEERVLLINGGRRVPMEPVARKERWWPGDEGREVPAELTVREERRQLGGGSYGPRNGANGRLRKGRRG</sequence>
<evidence type="ECO:0000256" key="1">
    <source>
        <dbReference type="ARBA" id="ARBA00004123"/>
    </source>
</evidence>
<evidence type="ECO:0000256" key="3">
    <source>
        <dbReference type="ARBA" id="ARBA00023015"/>
    </source>
</evidence>
<dbReference type="EMBL" id="JACMSC010000007">
    <property type="protein sequence ID" value="KAG6513776.1"/>
    <property type="molecule type" value="Genomic_DNA"/>
</dbReference>
<reference evidence="7 8" key="1">
    <citation type="submission" date="2020-08" db="EMBL/GenBank/DDBJ databases">
        <title>Plant Genome Project.</title>
        <authorList>
            <person name="Zhang R.-G."/>
        </authorList>
    </citation>
    <scope>NUCLEOTIDE SEQUENCE [LARGE SCALE GENOMIC DNA]</scope>
    <source>
        <tissue evidence="7">Rhizome</tissue>
    </source>
</reference>
<dbReference type="GO" id="GO:0046983">
    <property type="term" value="F:protein dimerization activity"/>
    <property type="evidence" value="ECO:0007669"/>
    <property type="project" value="InterPro"/>
</dbReference>
<evidence type="ECO:0000313" key="7">
    <source>
        <dbReference type="EMBL" id="KAG6513776.1"/>
    </source>
</evidence>
<name>A0A8J5GZW3_ZINOF</name>
<keyword evidence="3" id="KW-0805">Transcription regulation</keyword>
<evidence type="ECO:0000313" key="8">
    <source>
        <dbReference type="Proteomes" id="UP000734854"/>
    </source>
</evidence>
<gene>
    <name evidence="7" type="ORF">ZIOFF_024113</name>
</gene>
<dbReference type="CDD" id="cd11393">
    <property type="entry name" value="bHLH_AtbHLH_like"/>
    <property type="match status" value="1"/>
</dbReference>
<feature type="compositionally biased region" description="Basic and acidic residues" evidence="6">
    <location>
        <begin position="270"/>
        <end position="283"/>
    </location>
</feature>
<dbReference type="PANTHER" id="PTHR16223:SF171">
    <property type="entry name" value="BASIC HELIX-LOOP-HELIX (BHLH) DNA-BINDING SUPERFAMILY PROTEIN"/>
    <property type="match status" value="1"/>
</dbReference>
<evidence type="ECO:0000256" key="2">
    <source>
        <dbReference type="ARBA" id="ARBA00005510"/>
    </source>
</evidence>
<dbReference type="GO" id="GO:0000981">
    <property type="term" value="F:DNA-binding transcription factor activity, RNA polymerase II-specific"/>
    <property type="evidence" value="ECO:0007669"/>
    <property type="project" value="TreeGrafter"/>
</dbReference>
<feature type="region of interest" description="Disordered" evidence="6">
    <location>
        <begin position="470"/>
        <end position="502"/>
    </location>
</feature>
<evidence type="ECO:0000256" key="6">
    <source>
        <dbReference type="SAM" id="MobiDB-lite"/>
    </source>
</evidence>
<dbReference type="GO" id="GO:0005634">
    <property type="term" value="C:nucleus"/>
    <property type="evidence" value="ECO:0007669"/>
    <property type="project" value="UniProtKB-SubCell"/>
</dbReference>
<keyword evidence="4" id="KW-0804">Transcription</keyword>